<dbReference type="SUPFAM" id="SSF53474">
    <property type="entry name" value="alpha/beta-Hydrolases"/>
    <property type="match status" value="1"/>
</dbReference>
<dbReference type="InterPro" id="IPR022742">
    <property type="entry name" value="Hydrolase_4"/>
</dbReference>
<dbReference type="PANTHER" id="PTHR12277:SF81">
    <property type="entry name" value="PROTEIN ABHD13"/>
    <property type="match status" value="1"/>
</dbReference>
<accession>A0ABR7JA79</accession>
<dbReference type="EMBL" id="JACRUJ010000005">
    <property type="protein sequence ID" value="MBC5842434.1"/>
    <property type="molecule type" value="Genomic_DNA"/>
</dbReference>
<gene>
    <name evidence="2" type="ORF">H8R23_13535</name>
</gene>
<proteinExistence type="predicted"/>
<dbReference type="RefSeq" id="WP_187010932.1">
    <property type="nucleotide sequence ID" value="NZ_JACRUI010000005.1"/>
</dbReference>
<organism evidence="2 3">
    <name type="scientific">Flavobacterium kayseriense</name>
    <dbReference type="NCBI Taxonomy" id="2764714"/>
    <lineage>
        <taxon>Bacteria</taxon>
        <taxon>Pseudomonadati</taxon>
        <taxon>Bacteroidota</taxon>
        <taxon>Flavobacteriia</taxon>
        <taxon>Flavobacteriales</taxon>
        <taxon>Flavobacteriaceae</taxon>
        <taxon>Flavobacterium</taxon>
    </lineage>
</organism>
<comment type="caution">
    <text evidence="2">The sequence shown here is derived from an EMBL/GenBank/DDBJ whole genome shotgun (WGS) entry which is preliminary data.</text>
</comment>
<keyword evidence="3" id="KW-1185">Reference proteome</keyword>
<dbReference type="GO" id="GO:0016787">
    <property type="term" value="F:hydrolase activity"/>
    <property type="evidence" value="ECO:0007669"/>
    <property type="project" value="UniProtKB-KW"/>
</dbReference>
<dbReference type="InterPro" id="IPR029058">
    <property type="entry name" value="AB_hydrolase_fold"/>
</dbReference>
<dbReference type="Gene3D" id="3.40.50.1820">
    <property type="entry name" value="alpha/beta hydrolase"/>
    <property type="match status" value="1"/>
</dbReference>
<reference evidence="2 3" key="1">
    <citation type="submission" date="2020-08" db="EMBL/GenBank/DDBJ databases">
        <title>Description of novel Flavobacterium F-380 isolate.</title>
        <authorList>
            <person name="Saticioglu I.B."/>
            <person name="Duman M."/>
            <person name="Altun S."/>
        </authorList>
    </citation>
    <scope>NUCLEOTIDE SEQUENCE [LARGE SCALE GENOMIC DNA]</scope>
    <source>
        <strain evidence="2 3">F-380</strain>
    </source>
</reference>
<protein>
    <submittedName>
        <fullName evidence="2">Alpha/beta fold hydrolase</fullName>
    </submittedName>
</protein>
<evidence type="ECO:0000313" key="2">
    <source>
        <dbReference type="EMBL" id="MBC5842434.1"/>
    </source>
</evidence>
<evidence type="ECO:0000259" key="1">
    <source>
        <dbReference type="Pfam" id="PF12146"/>
    </source>
</evidence>
<name>A0ABR7JA79_9FLAO</name>
<sequence length="246" mass="28023">MDTLTLQPTFLKKNKDTVDFGYSIESVIFKSSNGNKLNGWMLKPRNVKIIGTLLHFHGSGGNLMYHHRAIAPLTQFGYQIFTFDYSGFGYSEGKSTRGSVAEDAYSAFDYALNRVDVKQTKVLLYGQSYGVHLATIVGVKHQNKIEGMILEAGFSSHRDEAVYTVPIIGNMVKQGICTKNEIKKFRKPVLIIHSKEDKKVPFYMGEKIFENANQPKEFYQVDEPHIEALQHYSKEISDKIKKMYHP</sequence>
<evidence type="ECO:0000313" key="3">
    <source>
        <dbReference type="Proteomes" id="UP000629963"/>
    </source>
</evidence>
<dbReference type="Proteomes" id="UP000629963">
    <property type="component" value="Unassembled WGS sequence"/>
</dbReference>
<dbReference type="PANTHER" id="PTHR12277">
    <property type="entry name" value="ALPHA/BETA HYDROLASE DOMAIN-CONTAINING PROTEIN"/>
    <property type="match status" value="1"/>
</dbReference>
<keyword evidence="2" id="KW-0378">Hydrolase</keyword>
<dbReference type="Pfam" id="PF12146">
    <property type="entry name" value="Hydrolase_4"/>
    <property type="match status" value="1"/>
</dbReference>
<feature type="domain" description="Serine aminopeptidase S33" evidence="1">
    <location>
        <begin position="51"/>
        <end position="154"/>
    </location>
</feature>